<name>A0ABY6UDY6_BIOOC</name>
<dbReference type="Gene3D" id="3.90.228.10">
    <property type="match status" value="1"/>
</dbReference>
<keyword evidence="3" id="KW-0548">Nucleotidyltransferase</keyword>
<dbReference type="PANTHER" id="PTHR21328">
    <property type="entry name" value="POLY ADP-RIBOSE POLYMERASE FAMILY, MEMBER PARP"/>
    <property type="match status" value="1"/>
</dbReference>
<dbReference type="Proteomes" id="UP000766486">
    <property type="component" value="Unassembled WGS sequence"/>
</dbReference>
<proteinExistence type="predicted"/>
<keyword evidence="8" id="KW-1185">Reference proteome</keyword>
<dbReference type="InterPro" id="IPR012317">
    <property type="entry name" value="Poly(ADP-ribose)pol_cat_dom"/>
</dbReference>
<accession>A0ABY6UDY6</accession>
<protein>
    <recommendedName>
        <fullName evidence="6">PARP catalytic domain-containing protein</fullName>
    </recommendedName>
</protein>
<dbReference type="Pfam" id="PF00644">
    <property type="entry name" value="PARP"/>
    <property type="match status" value="1"/>
</dbReference>
<gene>
    <name evidence="7" type="ORF">CLO192961_LOCUS258948</name>
</gene>
<feature type="region of interest" description="Disordered" evidence="5">
    <location>
        <begin position="109"/>
        <end position="144"/>
    </location>
</feature>
<dbReference type="EMBL" id="CABFNS010000800">
    <property type="protein sequence ID" value="VUC29394.1"/>
    <property type="molecule type" value="Genomic_DNA"/>
</dbReference>
<evidence type="ECO:0000313" key="7">
    <source>
        <dbReference type="EMBL" id="VUC29394.1"/>
    </source>
</evidence>
<evidence type="ECO:0000256" key="4">
    <source>
        <dbReference type="ARBA" id="ARBA00023027"/>
    </source>
</evidence>
<feature type="compositionally biased region" description="Acidic residues" evidence="5">
    <location>
        <begin position="110"/>
        <end position="123"/>
    </location>
</feature>
<evidence type="ECO:0000256" key="3">
    <source>
        <dbReference type="ARBA" id="ARBA00022695"/>
    </source>
</evidence>
<organism evidence="7 8">
    <name type="scientific">Bionectria ochroleuca</name>
    <name type="common">Gliocladium roseum</name>
    <dbReference type="NCBI Taxonomy" id="29856"/>
    <lineage>
        <taxon>Eukaryota</taxon>
        <taxon>Fungi</taxon>
        <taxon>Dikarya</taxon>
        <taxon>Ascomycota</taxon>
        <taxon>Pezizomycotina</taxon>
        <taxon>Sordariomycetes</taxon>
        <taxon>Hypocreomycetidae</taxon>
        <taxon>Hypocreales</taxon>
        <taxon>Bionectriaceae</taxon>
        <taxon>Clonostachys</taxon>
    </lineage>
</organism>
<dbReference type="InterPro" id="IPR051838">
    <property type="entry name" value="ARTD_PARP"/>
</dbReference>
<evidence type="ECO:0000256" key="5">
    <source>
        <dbReference type="SAM" id="MobiDB-lite"/>
    </source>
</evidence>
<evidence type="ECO:0000256" key="1">
    <source>
        <dbReference type="ARBA" id="ARBA00022676"/>
    </source>
</evidence>
<keyword evidence="1" id="KW-0328">Glycosyltransferase</keyword>
<dbReference type="SUPFAM" id="SSF56399">
    <property type="entry name" value="ADP-ribosylation"/>
    <property type="match status" value="1"/>
</dbReference>
<reference evidence="7 8" key="1">
    <citation type="submission" date="2019-06" db="EMBL/GenBank/DDBJ databases">
        <authorList>
            <person name="Broberg M."/>
        </authorList>
    </citation>
    <scope>NUCLEOTIDE SEQUENCE [LARGE SCALE GENOMIC DNA]</scope>
</reference>
<comment type="caution">
    <text evidence="7">The sequence shown here is derived from an EMBL/GenBank/DDBJ whole genome shotgun (WGS) entry which is preliminary data.</text>
</comment>
<keyword evidence="4" id="KW-0520">NAD</keyword>
<feature type="domain" description="PARP catalytic" evidence="6">
    <location>
        <begin position="744"/>
        <end position="792"/>
    </location>
</feature>
<sequence>MGYKQFVADLRAAREANIDDGITDIQAGESEGGISFNYAHRKLASPLEIHVLDQNIDEYPQGSVFILFTASDCAGDSVVSFLNNLTPKLAGKSLRQVIASIAHALTTFIEDPDGSQEQSDEVGVDDHSSESDAWDQDDDEDYQDQDDAAFGLSAGLPPTRQEPHVIIPMGPDRTERQRHDLALAIDAGISVAFLGDRSGQLGEIIAMSLHISRLGLSDDIHSVWGLRSSDHVMLLLQFPFGYPSLADFLTLQSHQAVYRARLGKCATIKPSLSSARSALSGSGNDYETGADDTQQLLADPQAEDDRFTPLHLFNSITTLLKQEFPALLRTRREHGLSWDGAQDLLFRRALGAHVRDANYTGSDAQYITDAVERNEKEQMPNLPDILAQDHALEDEANFSIPLSMMLFCLRRLIQSGKYCACCHQRVTEGFEGMKPYVCSQPLCIDQYFSSGMGPGIEHDIINSPVVVDLLISFFYSAVSTLKIREVPKGLGLLTLYSEDLGDYQNYLRGKAYFADKRVEMKTGGTQLKVGERVFIMDASLEMPHSSTILSCSQCLCRITAVDLEGFDFEICAFWKHSGAMPENPITHDSLSFANAFWSNTASNICTDVRVFRYHHLIDDLDSPSCYASLTVMACGIPPVSEMREFLLAKPGRRLFSWEKLDHQTYKLLHWIIVSNQSLIIQDNPGPGQSADGRPSSTRLTGMPSNWLQFRFLQGSPEKELTFQQEIMSSFKEPLERHERPIPTIFGWHGSHVGNWHSIIRTTLDHIKMEHGRSFGNGVYLSKSLNTSASYSGINMEMVTRQNSLDPLPVGFATNLILLYFTWPHSVLQVSSAVGCCEIINRPDEFVKAEPHYVVENIDWIQCRYLFVHINTKTLARSGLPFQQQTSRHNIGRLRQDPDRPLLGPSSTAIDIPCSAVPAERLKMFPYLVSRSRTRGRNKSPVSEKLPEQIVAVESQDFKGVDADGILGEAREQSSSPIS</sequence>
<keyword evidence="2" id="KW-0808">Transferase</keyword>
<feature type="compositionally biased region" description="Acidic residues" evidence="5">
    <location>
        <begin position="132"/>
        <end position="144"/>
    </location>
</feature>
<evidence type="ECO:0000313" key="8">
    <source>
        <dbReference type="Proteomes" id="UP000766486"/>
    </source>
</evidence>
<evidence type="ECO:0000259" key="6">
    <source>
        <dbReference type="Pfam" id="PF00644"/>
    </source>
</evidence>
<evidence type="ECO:0000256" key="2">
    <source>
        <dbReference type="ARBA" id="ARBA00022679"/>
    </source>
</evidence>